<evidence type="ECO:0000313" key="1">
    <source>
        <dbReference type="EMBL" id="SDY56920.1"/>
    </source>
</evidence>
<dbReference type="STRING" id="1503961.SAMN05421736_102293"/>
<evidence type="ECO:0000313" key="2">
    <source>
        <dbReference type="Proteomes" id="UP000198935"/>
    </source>
</evidence>
<organism evidence="1 2">
    <name type="scientific">Evansella caseinilytica</name>
    <dbReference type="NCBI Taxonomy" id="1503961"/>
    <lineage>
        <taxon>Bacteria</taxon>
        <taxon>Bacillati</taxon>
        <taxon>Bacillota</taxon>
        <taxon>Bacilli</taxon>
        <taxon>Bacillales</taxon>
        <taxon>Bacillaceae</taxon>
        <taxon>Evansella</taxon>
    </lineage>
</organism>
<gene>
    <name evidence="1" type="ORF">SAMN05421736_102293</name>
</gene>
<dbReference type="EMBL" id="FNPI01000002">
    <property type="protein sequence ID" value="SDY56920.1"/>
    <property type="molecule type" value="Genomic_DNA"/>
</dbReference>
<name>A0A1H3KXW0_9BACI</name>
<accession>A0A1H3KXW0</accession>
<dbReference type="Proteomes" id="UP000198935">
    <property type="component" value="Unassembled WGS sequence"/>
</dbReference>
<reference evidence="2" key="1">
    <citation type="submission" date="2016-10" db="EMBL/GenBank/DDBJ databases">
        <authorList>
            <person name="Varghese N."/>
            <person name="Submissions S."/>
        </authorList>
    </citation>
    <scope>NUCLEOTIDE SEQUENCE [LARGE SCALE GENOMIC DNA]</scope>
    <source>
        <strain evidence="2">SP</strain>
    </source>
</reference>
<keyword evidence="2" id="KW-1185">Reference proteome</keyword>
<proteinExistence type="predicted"/>
<sequence>MASKKRQDNDIPAFFGMGCFTHEGSAKLHQNKSSSVNRSLDMILSPAKIWYNRHKDFSTNTAFYVSFHRINSKTGGNRTNQEKSLVFLRKSRKFKRNALGCVEYVISEKN</sequence>
<protein>
    <submittedName>
        <fullName evidence="1">Uncharacterized protein</fullName>
    </submittedName>
</protein>
<dbReference type="AlphaFoldDB" id="A0A1H3KXW0"/>